<dbReference type="GO" id="GO:0000150">
    <property type="term" value="F:DNA strand exchange activity"/>
    <property type="evidence" value="ECO:0007669"/>
    <property type="project" value="InterPro"/>
</dbReference>
<organism evidence="7 8">
    <name type="scientific">Ktedonobacter racemifer DSM 44963</name>
    <dbReference type="NCBI Taxonomy" id="485913"/>
    <lineage>
        <taxon>Bacteria</taxon>
        <taxon>Bacillati</taxon>
        <taxon>Chloroflexota</taxon>
        <taxon>Ktedonobacteria</taxon>
        <taxon>Ktedonobacterales</taxon>
        <taxon>Ktedonobacteraceae</taxon>
        <taxon>Ktedonobacter</taxon>
    </lineage>
</organism>
<dbReference type="eggNOG" id="COG2452">
    <property type="taxonomic scope" value="Bacteria"/>
</dbReference>
<evidence type="ECO:0000256" key="4">
    <source>
        <dbReference type="PROSITE-ProRule" id="PRU10137"/>
    </source>
</evidence>
<dbReference type="InterPro" id="IPR051491">
    <property type="entry name" value="Recombinase/Transposase-rel"/>
</dbReference>
<dbReference type="InterPro" id="IPR006119">
    <property type="entry name" value="Resolv_N"/>
</dbReference>
<name>D6TWB4_KTERA</name>
<feature type="domain" description="Resolvase/invertase-type recombinase catalytic" evidence="6">
    <location>
        <begin position="58"/>
        <end position="200"/>
    </location>
</feature>
<dbReference type="InterPro" id="IPR048046">
    <property type="entry name" value="Transpos_IS607"/>
</dbReference>
<protein>
    <submittedName>
        <fullName evidence="7">Resolvase domain protein</fullName>
    </submittedName>
</protein>
<dbReference type="InParanoid" id="D6TWB4"/>
<dbReference type="AlphaFoldDB" id="D6TWB4"/>
<dbReference type="Pfam" id="PF13411">
    <property type="entry name" value="MerR_1"/>
    <property type="match status" value="1"/>
</dbReference>
<dbReference type="InterPro" id="IPR041718">
    <property type="entry name" value="IS607_transposase-like"/>
</dbReference>
<dbReference type="GO" id="GO:0006355">
    <property type="term" value="P:regulation of DNA-templated transcription"/>
    <property type="evidence" value="ECO:0007669"/>
    <property type="project" value="InterPro"/>
</dbReference>
<dbReference type="OrthoDB" id="9814833at2"/>
<dbReference type="NCBIfam" id="NF033518">
    <property type="entry name" value="transpos_IS607"/>
    <property type="match status" value="1"/>
</dbReference>
<evidence type="ECO:0000256" key="3">
    <source>
        <dbReference type="ARBA" id="ARBA00023172"/>
    </source>
</evidence>
<dbReference type="InterPro" id="IPR000551">
    <property type="entry name" value="MerR-type_HTH_dom"/>
</dbReference>
<feature type="active site" description="O-(5'-phospho-DNA)-serine intermediate" evidence="4">
    <location>
        <position position="66"/>
    </location>
</feature>
<reference evidence="7 8" key="1">
    <citation type="journal article" date="2011" name="Stand. Genomic Sci.">
        <title>Non-contiguous finished genome sequence and contextual data of the filamentous soil bacterium Ktedonobacter racemifer type strain (SOSP1-21).</title>
        <authorList>
            <person name="Chang Y.J."/>
            <person name="Land M."/>
            <person name="Hauser L."/>
            <person name="Chertkov O."/>
            <person name="Del Rio T.G."/>
            <person name="Nolan M."/>
            <person name="Copeland A."/>
            <person name="Tice H."/>
            <person name="Cheng J.F."/>
            <person name="Lucas S."/>
            <person name="Han C."/>
            <person name="Goodwin L."/>
            <person name="Pitluck S."/>
            <person name="Ivanova N."/>
            <person name="Ovchinikova G."/>
            <person name="Pati A."/>
            <person name="Chen A."/>
            <person name="Palaniappan K."/>
            <person name="Mavromatis K."/>
            <person name="Liolios K."/>
            <person name="Brettin T."/>
            <person name="Fiebig A."/>
            <person name="Rohde M."/>
            <person name="Abt B."/>
            <person name="Goker M."/>
            <person name="Detter J.C."/>
            <person name="Woyke T."/>
            <person name="Bristow J."/>
            <person name="Eisen J.A."/>
            <person name="Markowitz V."/>
            <person name="Hugenholtz P."/>
            <person name="Kyrpides N.C."/>
            <person name="Klenk H.P."/>
            <person name="Lapidus A."/>
        </authorList>
    </citation>
    <scope>NUCLEOTIDE SEQUENCE [LARGE SCALE GENOMIC DNA]</scope>
    <source>
        <strain evidence="8">DSM 44963</strain>
    </source>
</reference>
<feature type="domain" description="HTH merR-type" evidence="5">
    <location>
        <begin position="1"/>
        <end position="44"/>
    </location>
</feature>
<dbReference type="SUPFAM" id="SSF46955">
    <property type="entry name" value="Putative DNA-binding domain"/>
    <property type="match status" value="1"/>
</dbReference>
<dbReference type="SUPFAM" id="SSF53041">
    <property type="entry name" value="Resolvase-like"/>
    <property type="match status" value="1"/>
</dbReference>
<dbReference type="Gene3D" id="1.10.287.2170">
    <property type="match status" value="1"/>
</dbReference>
<dbReference type="Gene3D" id="3.40.50.1390">
    <property type="entry name" value="Resolvase, N-terminal catalytic domain"/>
    <property type="match status" value="1"/>
</dbReference>
<evidence type="ECO:0000313" key="8">
    <source>
        <dbReference type="Proteomes" id="UP000004508"/>
    </source>
</evidence>
<sequence>MYSVTQFAKQVGVSVKTLQRWDREGRLKAKRTLSGRRYYTEADLATALNLPQRPAARRTIAYCRVSSPAQRPDLQNQRVALSSYAVSKQLVVDEWMMEIGGGLNVERKRFLALVDAIVAGEVERVLIAHQDRLARFGFALIKHLCETHHTELVVMNTETLSPEQELVQDVMSILHCFSSRLDGLRNYRKAVEKALKDENRAQDPDEPHS</sequence>
<dbReference type="InterPro" id="IPR036162">
    <property type="entry name" value="Resolvase-like_N_sf"/>
</dbReference>
<dbReference type="PROSITE" id="PS00397">
    <property type="entry name" value="RECOMBINASES_1"/>
    <property type="match status" value="1"/>
</dbReference>
<dbReference type="PANTHER" id="PTHR36172">
    <property type="match status" value="1"/>
</dbReference>
<keyword evidence="8" id="KW-1185">Reference proteome</keyword>
<dbReference type="PROSITE" id="PS51736">
    <property type="entry name" value="RECOMBINASES_3"/>
    <property type="match status" value="1"/>
</dbReference>
<dbReference type="InterPro" id="IPR009061">
    <property type="entry name" value="DNA-bd_dom_put_sf"/>
</dbReference>
<evidence type="ECO:0000259" key="6">
    <source>
        <dbReference type="PROSITE" id="PS51736"/>
    </source>
</evidence>
<proteinExistence type="predicted"/>
<dbReference type="PANTHER" id="PTHR36172:SF1">
    <property type="entry name" value="RESOLVASE-RELATED"/>
    <property type="match status" value="1"/>
</dbReference>
<dbReference type="Gene3D" id="1.10.1660.10">
    <property type="match status" value="1"/>
</dbReference>
<dbReference type="EMBL" id="ADVG01000003">
    <property type="protein sequence ID" value="EFH84497.1"/>
    <property type="molecule type" value="Genomic_DNA"/>
</dbReference>
<dbReference type="Pfam" id="PF00239">
    <property type="entry name" value="Resolvase"/>
    <property type="match status" value="1"/>
</dbReference>
<evidence type="ECO:0000259" key="5">
    <source>
        <dbReference type="PROSITE" id="PS50937"/>
    </source>
</evidence>
<gene>
    <name evidence="7" type="ORF">Krac_5556</name>
</gene>
<keyword evidence="3" id="KW-0233">DNA recombination</keyword>
<dbReference type="FunFam" id="3.40.50.1390:FF:000002">
    <property type="entry name" value="ORF1 in transposon ISC1904"/>
    <property type="match status" value="1"/>
</dbReference>
<evidence type="ECO:0000256" key="1">
    <source>
        <dbReference type="ARBA" id="ARBA00022908"/>
    </source>
</evidence>
<keyword evidence="1" id="KW-0229">DNA integration</keyword>
<dbReference type="GO" id="GO:0003677">
    <property type="term" value="F:DNA binding"/>
    <property type="evidence" value="ECO:0007669"/>
    <property type="project" value="UniProtKB-KW"/>
</dbReference>
<evidence type="ECO:0000256" key="2">
    <source>
        <dbReference type="ARBA" id="ARBA00023125"/>
    </source>
</evidence>
<dbReference type="PROSITE" id="PS50937">
    <property type="entry name" value="HTH_MERR_2"/>
    <property type="match status" value="1"/>
</dbReference>
<dbReference type="GO" id="GO:0015074">
    <property type="term" value="P:DNA integration"/>
    <property type="evidence" value="ECO:0007669"/>
    <property type="project" value="UniProtKB-KW"/>
</dbReference>
<dbReference type="RefSeq" id="WP_007916099.1">
    <property type="nucleotide sequence ID" value="NZ_ADVG01000003.1"/>
</dbReference>
<dbReference type="CDD" id="cd03769">
    <property type="entry name" value="SR_IS607_transposase_like"/>
    <property type="match status" value="1"/>
</dbReference>
<dbReference type="InterPro" id="IPR006118">
    <property type="entry name" value="Recombinase_CS"/>
</dbReference>
<keyword evidence="2" id="KW-0238">DNA-binding</keyword>
<evidence type="ECO:0000313" key="7">
    <source>
        <dbReference type="EMBL" id="EFH84497.1"/>
    </source>
</evidence>
<dbReference type="SMART" id="SM00857">
    <property type="entry name" value="Resolvase"/>
    <property type="match status" value="1"/>
</dbReference>
<accession>D6TWB4</accession>
<dbReference type="FunCoup" id="D6TWB4">
    <property type="interactions" value="37"/>
</dbReference>
<dbReference type="CDD" id="cd04762">
    <property type="entry name" value="HTH_MerR-trunc"/>
    <property type="match status" value="1"/>
</dbReference>
<dbReference type="Proteomes" id="UP000004508">
    <property type="component" value="Unassembled WGS sequence"/>
</dbReference>
<comment type="caution">
    <text evidence="7">The sequence shown here is derived from an EMBL/GenBank/DDBJ whole genome shotgun (WGS) entry which is preliminary data.</text>
</comment>